<dbReference type="InterPro" id="IPR000160">
    <property type="entry name" value="GGDEF_dom"/>
</dbReference>
<sequence length="619" mass="71095">MPRSKCTQKQTLIVCIFALLAAIFSSNSHAENTETLFQNIQTTSYSKDKSPVSDMLPTYILESNELSEEHYTAASSKISALLRDTEQLETSVYISEWLSSEDANTIQNAVRYRWMMITSYDLMFFSQFSAARSMLEQALSSIKTWQPASDGAKNTQANLYHIYGQLLVKQKRVAEALPYFYQAEEWFKNIDANHPSIFTINVILGEAFLHAKEYVKAEKYAKRALEIIPKGRVDAISYLYGILASAIRQQERPEDALATIQEYLDNPVDPRQDYFLYFSLVHIEVLRDLKTFDIALSLAKDTHHLAEKVGNKSYLKDAKRHLGFLEGHFGNMLVAERLLSEAVYSPTGISESTSPQVYLEYVDILEQLGKYQTALKYYRYFHTAHTEERERIDRATIANLEQQQRNLSLEKEALASSTKLALAEADNERAQLKSRLFMWAAIILIWIATIILIMFVQLRKKSRELYYMAKHDQLTGLWNRHAFSLAIESSYHRQLIVTDLDGLKHYNDVHGHQKGDELIQGYAGHIKNILDPEGAQLFRIGGDEFAILIDEVLPSQRIEHCMNLAIQRLQADGFAQADASYGIATRDEREADYDWVFLADQRMYEMKQSKKNMPSIEEK</sequence>
<dbReference type="SMART" id="SM00267">
    <property type="entry name" value="GGDEF"/>
    <property type="match status" value="1"/>
</dbReference>
<feature type="transmembrane region" description="Helical" evidence="4">
    <location>
        <begin position="436"/>
        <end position="458"/>
    </location>
</feature>
<dbReference type="PROSITE" id="PS50887">
    <property type="entry name" value="GGDEF"/>
    <property type="match status" value="1"/>
</dbReference>
<dbReference type="NCBIfam" id="TIGR00254">
    <property type="entry name" value="GGDEF"/>
    <property type="match status" value="1"/>
</dbReference>
<dbReference type="EMBL" id="JAOVZB010000004">
    <property type="protein sequence ID" value="MCV2403036.1"/>
    <property type="molecule type" value="Genomic_DNA"/>
</dbReference>
<dbReference type="InterPro" id="IPR050469">
    <property type="entry name" value="Diguanylate_Cyclase"/>
</dbReference>
<feature type="domain" description="GGDEF" evidence="6">
    <location>
        <begin position="491"/>
        <end position="619"/>
    </location>
</feature>
<dbReference type="InterPro" id="IPR011990">
    <property type="entry name" value="TPR-like_helical_dom_sf"/>
</dbReference>
<dbReference type="RefSeq" id="WP_263530419.1">
    <property type="nucleotide sequence ID" value="NZ_JAOVZB010000004.1"/>
</dbReference>
<keyword evidence="4" id="KW-1133">Transmembrane helix</keyword>
<evidence type="ECO:0000256" key="1">
    <source>
        <dbReference type="ARBA" id="ARBA00012528"/>
    </source>
</evidence>
<comment type="catalytic activity">
    <reaction evidence="2">
        <text>2 GTP = 3',3'-c-di-GMP + 2 diphosphate</text>
        <dbReference type="Rhea" id="RHEA:24898"/>
        <dbReference type="ChEBI" id="CHEBI:33019"/>
        <dbReference type="ChEBI" id="CHEBI:37565"/>
        <dbReference type="ChEBI" id="CHEBI:58805"/>
        <dbReference type="EC" id="2.7.7.65"/>
    </reaction>
</comment>
<dbReference type="Gene3D" id="3.30.70.270">
    <property type="match status" value="1"/>
</dbReference>
<dbReference type="CDD" id="cd01949">
    <property type="entry name" value="GGDEF"/>
    <property type="match status" value="1"/>
</dbReference>
<evidence type="ECO:0000256" key="2">
    <source>
        <dbReference type="ARBA" id="ARBA00034247"/>
    </source>
</evidence>
<feature type="coiled-coil region" evidence="3">
    <location>
        <begin position="397"/>
        <end position="435"/>
    </location>
</feature>
<dbReference type="Proteomes" id="UP001209713">
    <property type="component" value="Unassembled WGS sequence"/>
</dbReference>
<name>A0ABT2YT18_9GAMM</name>
<evidence type="ECO:0000256" key="4">
    <source>
        <dbReference type="SAM" id="Phobius"/>
    </source>
</evidence>
<dbReference type="SUPFAM" id="SSF55073">
    <property type="entry name" value="Nucleotide cyclase"/>
    <property type="match status" value="1"/>
</dbReference>
<dbReference type="EC" id="2.7.7.65" evidence="1"/>
<keyword evidence="8" id="KW-1185">Reference proteome</keyword>
<keyword evidence="4" id="KW-0472">Membrane</keyword>
<dbReference type="InterPro" id="IPR029787">
    <property type="entry name" value="Nucleotide_cyclase"/>
</dbReference>
<dbReference type="InterPro" id="IPR043128">
    <property type="entry name" value="Rev_trsase/Diguanyl_cyclase"/>
</dbReference>
<accession>A0ABT2YT18</accession>
<evidence type="ECO:0000259" key="6">
    <source>
        <dbReference type="PROSITE" id="PS50887"/>
    </source>
</evidence>
<keyword evidence="5" id="KW-0732">Signal</keyword>
<dbReference type="Pfam" id="PF00990">
    <property type="entry name" value="GGDEF"/>
    <property type="match status" value="1"/>
</dbReference>
<evidence type="ECO:0000313" key="7">
    <source>
        <dbReference type="EMBL" id="MCV2403036.1"/>
    </source>
</evidence>
<comment type="caution">
    <text evidence="7">The sequence shown here is derived from an EMBL/GenBank/DDBJ whole genome shotgun (WGS) entry which is preliminary data.</text>
</comment>
<evidence type="ECO:0000256" key="3">
    <source>
        <dbReference type="SAM" id="Coils"/>
    </source>
</evidence>
<dbReference type="Pfam" id="PF13424">
    <property type="entry name" value="TPR_12"/>
    <property type="match status" value="1"/>
</dbReference>
<evidence type="ECO:0000256" key="5">
    <source>
        <dbReference type="SAM" id="SignalP"/>
    </source>
</evidence>
<organism evidence="7 8">
    <name type="scientific">Marinomonas sargassi</name>
    <dbReference type="NCBI Taxonomy" id="2984494"/>
    <lineage>
        <taxon>Bacteria</taxon>
        <taxon>Pseudomonadati</taxon>
        <taxon>Pseudomonadota</taxon>
        <taxon>Gammaproteobacteria</taxon>
        <taxon>Oceanospirillales</taxon>
        <taxon>Oceanospirillaceae</taxon>
        <taxon>Marinomonas</taxon>
    </lineage>
</organism>
<protein>
    <recommendedName>
        <fullName evidence="1">diguanylate cyclase</fullName>
        <ecNumber evidence="1">2.7.7.65</ecNumber>
    </recommendedName>
</protein>
<dbReference type="SUPFAM" id="SSF48452">
    <property type="entry name" value="TPR-like"/>
    <property type="match status" value="1"/>
</dbReference>
<proteinExistence type="predicted"/>
<evidence type="ECO:0000313" key="8">
    <source>
        <dbReference type="Proteomes" id="UP001209713"/>
    </source>
</evidence>
<keyword evidence="3" id="KW-0175">Coiled coil</keyword>
<dbReference type="Gene3D" id="1.25.40.10">
    <property type="entry name" value="Tetratricopeptide repeat domain"/>
    <property type="match status" value="1"/>
</dbReference>
<dbReference type="PANTHER" id="PTHR45138">
    <property type="entry name" value="REGULATORY COMPONENTS OF SENSORY TRANSDUCTION SYSTEM"/>
    <property type="match status" value="1"/>
</dbReference>
<keyword evidence="4" id="KW-0812">Transmembrane</keyword>
<reference evidence="7 8" key="1">
    <citation type="submission" date="2022-10" db="EMBL/GenBank/DDBJ databases">
        <title>Marinomonas transparenta sp. nov. and Marinomonas sargassi sp. nov., isolated from marine alga (Sargassum natans (L.) Gaillon).</title>
        <authorList>
            <person name="Wang Y."/>
        </authorList>
    </citation>
    <scope>NUCLEOTIDE SEQUENCE [LARGE SCALE GENOMIC DNA]</scope>
    <source>
        <strain evidence="7 8">C2222</strain>
    </source>
</reference>
<feature type="chain" id="PRO_5045253672" description="diguanylate cyclase" evidence="5">
    <location>
        <begin position="31"/>
        <end position="619"/>
    </location>
</feature>
<gene>
    <name evidence="7" type="ORF">OFY17_09120</name>
</gene>
<dbReference type="PANTHER" id="PTHR45138:SF9">
    <property type="entry name" value="DIGUANYLATE CYCLASE DGCM-RELATED"/>
    <property type="match status" value="1"/>
</dbReference>
<feature type="signal peptide" evidence="5">
    <location>
        <begin position="1"/>
        <end position="30"/>
    </location>
</feature>